<dbReference type="Gene3D" id="1.10.287.3240">
    <property type="match status" value="1"/>
</dbReference>
<comment type="caution">
    <text evidence="6">The sequence shown here is derived from an EMBL/GenBank/DDBJ whole genome shotgun (WGS) entry which is preliminary data.</text>
</comment>
<keyword evidence="3" id="KW-0406">Ion transport</keyword>
<evidence type="ECO:0000256" key="1">
    <source>
        <dbReference type="ARBA" id="ARBA00005850"/>
    </source>
</evidence>
<evidence type="ECO:0000256" key="3">
    <source>
        <dbReference type="ARBA" id="ARBA00023065"/>
    </source>
</evidence>
<evidence type="ECO:0000256" key="5">
    <source>
        <dbReference type="SAM" id="MobiDB-lite"/>
    </source>
</evidence>
<dbReference type="KEGG" id="phet:94287193"/>
<dbReference type="GeneID" id="94287193"/>
<dbReference type="GO" id="GO:0046961">
    <property type="term" value="F:proton-transporting ATPase activity, rotational mechanism"/>
    <property type="evidence" value="ECO:0007669"/>
    <property type="project" value="InterPro"/>
</dbReference>
<name>A0A836HJ28_9TRYP</name>
<dbReference type="OrthoDB" id="7676488at2759"/>
<sequence>MSSTNRYPALPSRMSLIAFKTRLKGAQKGHSLLKKKADALSLRYRMVLGELRKAKLEMVDQIKGSYFTITQAQFIAGDISLAVQESLKIPTYQVALQVENIAGVQIQSFQTQNNDTADGGGGETSAESRLAGGNPSAAAAAGSLTAGLGKGGEQIREAYTAFRHTLSLLVKIASLQTSWMTLDIAQKVTNRRVNALEKVVIPRVQNTLSYISSELDEQEREEFFRLKMVQKKKKAMAKIQQAARDVEAAGIEAERMRKRNLLLAQRDGGVVEADMVV</sequence>
<gene>
    <name evidence="6" type="ORF">JKF63_01067</name>
</gene>
<feature type="coiled-coil region" evidence="4">
    <location>
        <begin position="229"/>
        <end position="259"/>
    </location>
</feature>
<keyword evidence="2" id="KW-0813">Transport</keyword>
<evidence type="ECO:0000313" key="7">
    <source>
        <dbReference type="Proteomes" id="UP000674318"/>
    </source>
</evidence>
<dbReference type="NCBIfam" id="TIGR00309">
    <property type="entry name" value="V_ATPase_subD"/>
    <property type="match status" value="1"/>
</dbReference>
<feature type="region of interest" description="Disordered" evidence="5">
    <location>
        <begin position="112"/>
        <end position="134"/>
    </location>
</feature>
<dbReference type="AlphaFoldDB" id="A0A836HJ28"/>
<organism evidence="6 7">
    <name type="scientific">Porcisia hertigi</name>
    <dbReference type="NCBI Taxonomy" id="2761500"/>
    <lineage>
        <taxon>Eukaryota</taxon>
        <taxon>Discoba</taxon>
        <taxon>Euglenozoa</taxon>
        <taxon>Kinetoplastea</taxon>
        <taxon>Metakinetoplastina</taxon>
        <taxon>Trypanosomatida</taxon>
        <taxon>Trypanosomatidae</taxon>
        <taxon>Leishmaniinae</taxon>
        <taxon>Porcisia</taxon>
    </lineage>
</organism>
<protein>
    <recommendedName>
        <fullName evidence="8">Vacuolar ATP synthase subunit D</fullName>
    </recommendedName>
</protein>
<dbReference type="EMBL" id="JAFJZO010000035">
    <property type="protein sequence ID" value="KAG5492489.1"/>
    <property type="molecule type" value="Genomic_DNA"/>
</dbReference>
<reference evidence="6 7" key="1">
    <citation type="submission" date="2021-02" db="EMBL/GenBank/DDBJ databases">
        <title>Porcisia hertigi Genome sequencing and assembly.</title>
        <authorList>
            <person name="Almutairi H."/>
            <person name="Gatherer D."/>
        </authorList>
    </citation>
    <scope>NUCLEOTIDE SEQUENCE [LARGE SCALE GENOMIC DNA]</scope>
    <source>
        <strain evidence="6 7">C119</strain>
    </source>
</reference>
<evidence type="ECO:0000256" key="4">
    <source>
        <dbReference type="SAM" id="Coils"/>
    </source>
</evidence>
<evidence type="ECO:0008006" key="8">
    <source>
        <dbReference type="Google" id="ProtNLM"/>
    </source>
</evidence>
<comment type="similarity">
    <text evidence="1">Belongs to the V-ATPase D subunit family.</text>
</comment>
<proteinExistence type="inferred from homology"/>
<dbReference type="FunFam" id="1.10.287.3240:FF:000015">
    <property type="entry name" value="Vacuolar ATP synthase subunit d, putative"/>
    <property type="match status" value="1"/>
</dbReference>
<keyword evidence="7" id="KW-1185">Reference proteome</keyword>
<dbReference type="InterPro" id="IPR002699">
    <property type="entry name" value="V_ATPase_D"/>
</dbReference>
<dbReference type="Proteomes" id="UP000674318">
    <property type="component" value="Chromosome 35"/>
</dbReference>
<dbReference type="Pfam" id="PF01813">
    <property type="entry name" value="ATP-synt_D"/>
    <property type="match status" value="1"/>
</dbReference>
<dbReference type="PANTHER" id="PTHR11671">
    <property type="entry name" value="V-TYPE ATP SYNTHASE SUBUNIT D"/>
    <property type="match status" value="1"/>
</dbReference>
<keyword evidence="4" id="KW-0175">Coiled coil</keyword>
<accession>A0A836HJ28</accession>
<evidence type="ECO:0000256" key="2">
    <source>
        <dbReference type="ARBA" id="ARBA00022448"/>
    </source>
</evidence>
<dbReference type="RefSeq" id="XP_067753273.1">
    <property type="nucleotide sequence ID" value="XM_067897116.1"/>
</dbReference>
<evidence type="ECO:0000313" key="6">
    <source>
        <dbReference type="EMBL" id="KAG5492489.1"/>
    </source>
</evidence>